<name>A0A645D4I3_9ZZZZ</name>
<dbReference type="EMBL" id="VSSQ01032651">
    <property type="protein sequence ID" value="MPM83978.1"/>
    <property type="molecule type" value="Genomic_DNA"/>
</dbReference>
<gene>
    <name evidence="1" type="ORF">SDC9_131048</name>
</gene>
<dbReference type="AlphaFoldDB" id="A0A645D4I3"/>
<accession>A0A645D4I3</accession>
<organism evidence="1">
    <name type="scientific">bioreactor metagenome</name>
    <dbReference type="NCBI Taxonomy" id="1076179"/>
    <lineage>
        <taxon>unclassified sequences</taxon>
        <taxon>metagenomes</taxon>
        <taxon>ecological metagenomes</taxon>
    </lineage>
</organism>
<reference evidence="1" key="1">
    <citation type="submission" date="2019-08" db="EMBL/GenBank/DDBJ databases">
        <authorList>
            <person name="Kucharzyk K."/>
            <person name="Murdoch R.W."/>
            <person name="Higgins S."/>
            <person name="Loffler F."/>
        </authorList>
    </citation>
    <scope>NUCLEOTIDE SEQUENCE</scope>
</reference>
<sequence length="125" mass="12195">MEQRLRGARQRAAVEGHAERAGAIIGSPGEFGDLVDGVAALGGGAGNLEDDHIAGHAAAFAGVIARSGGHVVGDLDGAHVVALGAQTFGGLAEMQHIAGVVAIGDDDAATVVGGLRDGVGLGGRR</sequence>
<protein>
    <submittedName>
        <fullName evidence="1">Uncharacterized protein</fullName>
    </submittedName>
</protein>
<evidence type="ECO:0000313" key="1">
    <source>
        <dbReference type="EMBL" id="MPM83978.1"/>
    </source>
</evidence>
<comment type="caution">
    <text evidence="1">The sequence shown here is derived from an EMBL/GenBank/DDBJ whole genome shotgun (WGS) entry which is preliminary data.</text>
</comment>
<proteinExistence type="predicted"/>